<keyword evidence="2" id="KW-1185">Reference proteome</keyword>
<reference evidence="1 2" key="1">
    <citation type="submission" date="2022-09" db="EMBL/GenBank/DDBJ databases">
        <title>Genome sequencing of Flavivirga sp. MEBiC05379.</title>
        <authorList>
            <person name="Oh H.-M."/>
            <person name="Kwon K.K."/>
            <person name="Park M.J."/>
            <person name="Yang S.-H."/>
        </authorList>
    </citation>
    <scope>NUCLEOTIDE SEQUENCE [LARGE SCALE GENOMIC DNA]</scope>
    <source>
        <strain evidence="1 2">MEBiC05379</strain>
    </source>
</reference>
<accession>A0ABU7XMW2</accession>
<organism evidence="1 2">
    <name type="scientific">Flavivirga spongiicola</name>
    <dbReference type="NCBI Taxonomy" id="421621"/>
    <lineage>
        <taxon>Bacteria</taxon>
        <taxon>Pseudomonadati</taxon>
        <taxon>Bacteroidota</taxon>
        <taxon>Flavobacteriia</taxon>
        <taxon>Flavobacteriales</taxon>
        <taxon>Flavobacteriaceae</taxon>
        <taxon>Flavivirga</taxon>
    </lineage>
</organism>
<evidence type="ECO:0000313" key="1">
    <source>
        <dbReference type="EMBL" id="MEF3832053.1"/>
    </source>
</evidence>
<protein>
    <submittedName>
        <fullName evidence="1">Zinc ribbon domain-containing protein</fullName>
    </submittedName>
</protein>
<sequence length="217" mass="25617">MELDKEKIRYILNYFPNLMTEKERLAHRHLIMLAKSRGRKEMEKAFKTRGYFTEDNEALKLTELGFEKLRFQIAERILIEERENLYLNKCPKCGELTITPQSRQCKNCGEKWHYIRVGSFVIESFLERKKSILNRKEKFQVIGVLKSGKIEKGNYLNLTLIGLNSKPEIVLINKTGENNEYGEELTSLEFNNLNNRDKERIIEYKKGAIKFDITSEK</sequence>
<dbReference type="Proteomes" id="UP001337305">
    <property type="component" value="Unassembled WGS sequence"/>
</dbReference>
<dbReference type="EMBL" id="JAODOP010000001">
    <property type="protein sequence ID" value="MEF3832053.1"/>
    <property type="molecule type" value="Genomic_DNA"/>
</dbReference>
<name>A0ABU7XMW2_9FLAO</name>
<gene>
    <name evidence="1" type="ORF">N1F79_02820</name>
</gene>
<evidence type="ECO:0000313" key="2">
    <source>
        <dbReference type="Proteomes" id="UP001337305"/>
    </source>
</evidence>
<comment type="caution">
    <text evidence="1">The sequence shown here is derived from an EMBL/GenBank/DDBJ whole genome shotgun (WGS) entry which is preliminary data.</text>
</comment>
<proteinExistence type="predicted"/>
<dbReference type="RefSeq" id="WP_303309045.1">
    <property type="nucleotide sequence ID" value="NZ_JAODOP010000001.1"/>
</dbReference>